<evidence type="ECO:0000256" key="2">
    <source>
        <dbReference type="ARBA" id="ARBA00002901"/>
    </source>
</evidence>
<dbReference type="InterPro" id="IPR036135">
    <property type="entry name" value="MoeA_linker/N_sf"/>
</dbReference>
<dbReference type="SUPFAM" id="SSF63882">
    <property type="entry name" value="MoeA N-terminal region -like"/>
    <property type="match status" value="1"/>
</dbReference>
<dbReference type="InterPro" id="IPR005110">
    <property type="entry name" value="MoeA_linker/N"/>
</dbReference>
<name>Q1QMK2_NITHX</name>
<organism evidence="13 14">
    <name type="scientific">Nitrobacter hamburgensis (strain DSM 10229 / NCIMB 13809 / X14)</name>
    <dbReference type="NCBI Taxonomy" id="323097"/>
    <lineage>
        <taxon>Bacteria</taxon>
        <taxon>Pseudomonadati</taxon>
        <taxon>Pseudomonadota</taxon>
        <taxon>Alphaproteobacteria</taxon>
        <taxon>Hyphomicrobiales</taxon>
        <taxon>Nitrobacteraceae</taxon>
        <taxon>Nitrobacter</taxon>
    </lineage>
</organism>
<gene>
    <name evidence="13" type="ordered locus">Nham_1730</name>
</gene>
<reference evidence="13 14" key="1">
    <citation type="submission" date="2006-03" db="EMBL/GenBank/DDBJ databases">
        <title>Complete sequence of chromosome of Nitrobacter hamburgensis X14.</title>
        <authorList>
            <consortium name="US DOE Joint Genome Institute"/>
            <person name="Copeland A."/>
            <person name="Lucas S."/>
            <person name="Lapidus A."/>
            <person name="Barry K."/>
            <person name="Detter J.C."/>
            <person name="Glavina del Rio T."/>
            <person name="Hammon N."/>
            <person name="Israni S."/>
            <person name="Dalin E."/>
            <person name="Tice H."/>
            <person name="Pitluck S."/>
            <person name="Chain P."/>
            <person name="Malfatti S."/>
            <person name="Shin M."/>
            <person name="Vergez L."/>
            <person name="Schmutz J."/>
            <person name="Larimer F."/>
            <person name="Land M."/>
            <person name="Hauser L."/>
            <person name="Kyrpides N."/>
            <person name="Ivanova N."/>
            <person name="Ward B."/>
            <person name="Arp D."/>
            <person name="Klotz M."/>
            <person name="Stein L."/>
            <person name="O'Mullan G."/>
            <person name="Starkenburg S."/>
            <person name="Sayavedra L."/>
            <person name="Poret-Peterson A.T."/>
            <person name="Gentry M.E."/>
            <person name="Bruce D."/>
            <person name="Richardson P."/>
        </authorList>
    </citation>
    <scope>NUCLEOTIDE SEQUENCE [LARGE SCALE GENOMIC DNA]</scope>
    <source>
        <strain evidence="14">DSM 10229 / NCIMB 13809 / X14</strain>
    </source>
</reference>
<dbReference type="PANTHER" id="PTHR10192">
    <property type="entry name" value="MOLYBDOPTERIN BIOSYNTHESIS PROTEIN"/>
    <property type="match status" value="1"/>
</dbReference>
<evidence type="ECO:0000256" key="9">
    <source>
        <dbReference type="ARBA" id="ARBA00023150"/>
    </source>
</evidence>
<accession>Q1QMK2</accession>
<dbReference type="RefSeq" id="WP_011510227.1">
    <property type="nucleotide sequence ID" value="NC_007964.1"/>
</dbReference>
<dbReference type="FunFam" id="3.40.980.10:FF:000004">
    <property type="entry name" value="Molybdopterin molybdenumtransferase"/>
    <property type="match status" value="1"/>
</dbReference>
<dbReference type="NCBIfam" id="TIGR00177">
    <property type="entry name" value="molyb_syn"/>
    <property type="match status" value="1"/>
</dbReference>
<comment type="catalytic activity">
    <reaction evidence="10">
        <text>adenylyl-molybdopterin + molybdate = Mo-molybdopterin + AMP + H(+)</text>
        <dbReference type="Rhea" id="RHEA:35047"/>
        <dbReference type="ChEBI" id="CHEBI:15378"/>
        <dbReference type="ChEBI" id="CHEBI:36264"/>
        <dbReference type="ChEBI" id="CHEBI:62727"/>
        <dbReference type="ChEBI" id="CHEBI:71302"/>
        <dbReference type="ChEBI" id="CHEBI:456215"/>
        <dbReference type="EC" id="2.10.1.1"/>
    </reaction>
</comment>
<dbReference type="UniPathway" id="UPA00344"/>
<dbReference type="STRING" id="323097.Nham_1730"/>
<dbReference type="HOGENOM" id="CLU_010186_7_0_5"/>
<dbReference type="Proteomes" id="UP000001953">
    <property type="component" value="Chromosome"/>
</dbReference>
<keyword evidence="8 11" id="KW-0460">Magnesium</keyword>
<evidence type="ECO:0000256" key="10">
    <source>
        <dbReference type="ARBA" id="ARBA00047317"/>
    </source>
</evidence>
<comment type="cofactor">
    <cofactor evidence="1 11">
        <name>Mg(2+)</name>
        <dbReference type="ChEBI" id="CHEBI:18420"/>
    </cofactor>
</comment>
<evidence type="ECO:0000256" key="11">
    <source>
        <dbReference type="RuleBase" id="RU365090"/>
    </source>
</evidence>
<dbReference type="EMBL" id="CP000319">
    <property type="protein sequence ID" value="ABE62545.1"/>
    <property type="molecule type" value="Genomic_DNA"/>
</dbReference>
<comment type="similarity">
    <text evidence="4 11">Belongs to the MoeA family.</text>
</comment>
<dbReference type="GO" id="GO:0046872">
    <property type="term" value="F:metal ion binding"/>
    <property type="evidence" value="ECO:0007669"/>
    <property type="project" value="UniProtKB-UniRule"/>
</dbReference>
<dbReference type="InterPro" id="IPR036688">
    <property type="entry name" value="MoeA_C_domain_IV_sf"/>
</dbReference>
<comment type="function">
    <text evidence="2 11">Catalyzes the insertion of molybdate into adenylated molybdopterin with the concomitant release of AMP.</text>
</comment>
<comment type="pathway">
    <text evidence="3 11">Cofactor biosynthesis; molybdopterin biosynthesis.</text>
</comment>
<dbReference type="InterPro" id="IPR001453">
    <property type="entry name" value="MoaB/Mog_dom"/>
</dbReference>
<keyword evidence="14" id="KW-1185">Reference proteome</keyword>
<dbReference type="GO" id="GO:0005829">
    <property type="term" value="C:cytosol"/>
    <property type="evidence" value="ECO:0007669"/>
    <property type="project" value="TreeGrafter"/>
</dbReference>
<keyword evidence="6 11" id="KW-0808">Transferase</keyword>
<keyword evidence="7 11" id="KW-0479">Metal-binding</keyword>
<evidence type="ECO:0000256" key="5">
    <source>
        <dbReference type="ARBA" id="ARBA00022505"/>
    </source>
</evidence>
<dbReference type="SMART" id="SM00852">
    <property type="entry name" value="MoCF_biosynth"/>
    <property type="match status" value="1"/>
</dbReference>
<dbReference type="InterPro" id="IPR038987">
    <property type="entry name" value="MoeA-like"/>
</dbReference>
<dbReference type="InterPro" id="IPR036425">
    <property type="entry name" value="MoaB/Mog-like_dom_sf"/>
</dbReference>
<dbReference type="Gene3D" id="2.170.190.11">
    <property type="entry name" value="Molybdopterin biosynthesis moea protein, domain 3"/>
    <property type="match status" value="1"/>
</dbReference>
<dbReference type="EC" id="2.10.1.1" evidence="11"/>
<evidence type="ECO:0000313" key="14">
    <source>
        <dbReference type="Proteomes" id="UP000001953"/>
    </source>
</evidence>
<dbReference type="SUPFAM" id="SSF63867">
    <property type="entry name" value="MoeA C-terminal domain-like"/>
    <property type="match status" value="1"/>
</dbReference>
<evidence type="ECO:0000256" key="6">
    <source>
        <dbReference type="ARBA" id="ARBA00022679"/>
    </source>
</evidence>
<evidence type="ECO:0000256" key="4">
    <source>
        <dbReference type="ARBA" id="ARBA00010763"/>
    </source>
</evidence>
<keyword evidence="9 11" id="KW-0501">Molybdenum cofactor biosynthesis</keyword>
<dbReference type="GO" id="GO:0006777">
    <property type="term" value="P:Mo-molybdopterin cofactor biosynthetic process"/>
    <property type="evidence" value="ECO:0007669"/>
    <property type="project" value="UniProtKB-UniRule"/>
</dbReference>
<dbReference type="AlphaFoldDB" id="Q1QMK2"/>
<keyword evidence="5 11" id="KW-0500">Molybdenum</keyword>
<protein>
    <recommendedName>
        <fullName evidence="11">Molybdopterin molybdenumtransferase</fullName>
        <ecNumber evidence="11">2.10.1.1</ecNumber>
    </recommendedName>
</protein>
<dbReference type="Gene3D" id="2.40.340.10">
    <property type="entry name" value="MoeA, C-terminal, domain IV"/>
    <property type="match status" value="1"/>
</dbReference>
<dbReference type="Pfam" id="PF00994">
    <property type="entry name" value="MoCF_biosynth"/>
    <property type="match status" value="1"/>
</dbReference>
<dbReference type="OrthoDB" id="9804758at2"/>
<proteinExistence type="inferred from homology"/>
<dbReference type="KEGG" id="nha:Nham_1730"/>
<dbReference type="Gene3D" id="3.90.105.10">
    <property type="entry name" value="Molybdopterin biosynthesis moea protein, domain 2"/>
    <property type="match status" value="1"/>
</dbReference>
<dbReference type="GO" id="GO:0061599">
    <property type="term" value="F:molybdopterin molybdotransferase activity"/>
    <property type="evidence" value="ECO:0007669"/>
    <property type="project" value="UniProtKB-UniRule"/>
</dbReference>
<dbReference type="NCBIfam" id="NF045515">
    <property type="entry name" value="Glp_gephyrin"/>
    <property type="match status" value="1"/>
</dbReference>
<evidence type="ECO:0000256" key="3">
    <source>
        <dbReference type="ARBA" id="ARBA00005046"/>
    </source>
</evidence>
<evidence type="ECO:0000259" key="12">
    <source>
        <dbReference type="SMART" id="SM00852"/>
    </source>
</evidence>
<evidence type="ECO:0000313" key="13">
    <source>
        <dbReference type="EMBL" id="ABE62545.1"/>
    </source>
</evidence>
<dbReference type="Pfam" id="PF03453">
    <property type="entry name" value="MoeA_N"/>
    <property type="match status" value="1"/>
</dbReference>
<feature type="domain" description="MoaB/Mog" evidence="12">
    <location>
        <begin position="177"/>
        <end position="316"/>
    </location>
</feature>
<dbReference type="eggNOG" id="COG0303">
    <property type="taxonomic scope" value="Bacteria"/>
</dbReference>
<evidence type="ECO:0000256" key="8">
    <source>
        <dbReference type="ARBA" id="ARBA00022842"/>
    </source>
</evidence>
<dbReference type="CDD" id="cd00887">
    <property type="entry name" value="MoeA"/>
    <property type="match status" value="1"/>
</dbReference>
<evidence type="ECO:0000256" key="7">
    <source>
        <dbReference type="ARBA" id="ARBA00022723"/>
    </source>
</evidence>
<dbReference type="Pfam" id="PF03454">
    <property type="entry name" value="MoeA_C"/>
    <property type="match status" value="1"/>
</dbReference>
<sequence length="404" mass="42366">MALMAVADALAAVLAGVEPLPEEAVDLEAAHRRVLARDLPSRRTQPPVAMSAMDGYAVRAADIATIPARLHVIGEIAAGRPLERALGAGEALRIFTGGVVPDSADTVVIQEDTERDGDDVVVREATAAGKNIRPAGVDFHEGDVLLRARSHLTDRHLSLAAGMNYPDLPVHRRPKIAVLATGDELVLPGTTPGPGQIVLSNGYALRALARGEGAEAIDLGVAADTMEATRAAIRRARESGADILVTTGGASVGDHDLVKRALEAEGVEIAFWRIALRPGKPMMHGRLGAMRVIGLPGNPVSSYICAFLFMVPLIRALSGRQDIHHRIERAVLGSDVAANQARQDYLRARLAHSPDGLPIATPVGHQDSSLMGNLAAAEALVVRAPLAPASSKGEPCAVIKLSLS</sequence>
<dbReference type="InterPro" id="IPR005111">
    <property type="entry name" value="MoeA_C_domain_IV"/>
</dbReference>
<dbReference type="PANTHER" id="PTHR10192:SF5">
    <property type="entry name" value="GEPHYRIN"/>
    <property type="match status" value="1"/>
</dbReference>
<dbReference type="SUPFAM" id="SSF53218">
    <property type="entry name" value="Molybdenum cofactor biosynthesis proteins"/>
    <property type="match status" value="1"/>
</dbReference>
<dbReference type="Gene3D" id="3.40.980.10">
    <property type="entry name" value="MoaB/Mog-like domain"/>
    <property type="match status" value="1"/>
</dbReference>
<evidence type="ECO:0000256" key="1">
    <source>
        <dbReference type="ARBA" id="ARBA00001946"/>
    </source>
</evidence>